<evidence type="ECO:0000256" key="3">
    <source>
        <dbReference type="ARBA" id="ARBA00022962"/>
    </source>
</evidence>
<dbReference type="InterPro" id="IPR004459">
    <property type="entry name" value="CobQ_synth"/>
</dbReference>
<accession>C0GDX5</accession>
<dbReference type="CDD" id="cd05389">
    <property type="entry name" value="CobQ_N"/>
    <property type="match status" value="1"/>
</dbReference>
<comment type="function">
    <text evidence="4">Catalyzes amidations at positions B, D, E, and G on adenosylcobyrinic A,C-diamide. NH(2) groups are provided by glutamine, and one molecule of ATP is hydrogenolyzed for each amidation.</text>
</comment>
<evidence type="ECO:0000259" key="5">
    <source>
        <dbReference type="Pfam" id="PF01656"/>
    </source>
</evidence>
<dbReference type="PROSITE" id="PS51273">
    <property type="entry name" value="GATASE_TYPE_1"/>
    <property type="match status" value="1"/>
</dbReference>
<dbReference type="OrthoDB" id="9808302at2"/>
<protein>
    <recommendedName>
        <fullName evidence="4">Cobyric acid synthase</fullName>
    </recommendedName>
</protein>
<evidence type="ECO:0000313" key="8">
    <source>
        <dbReference type="Proteomes" id="UP000006443"/>
    </source>
</evidence>
<dbReference type="InterPro" id="IPR047045">
    <property type="entry name" value="CobQ_N"/>
</dbReference>
<gene>
    <name evidence="4" type="primary">cobQ</name>
    <name evidence="7" type="ORF">DealDRAFT_0684</name>
</gene>
<dbReference type="PANTHER" id="PTHR21343:SF1">
    <property type="entry name" value="COBYRIC ACID SYNTHASE"/>
    <property type="match status" value="1"/>
</dbReference>
<evidence type="ECO:0000259" key="6">
    <source>
        <dbReference type="Pfam" id="PF07685"/>
    </source>
</evidence>
<dbReference type="GO" id="GO:0015420">
    <property type="term" value="F:ABC-type vitamin B12 transporter activity"/>
    <property type="evidence" value="ECO:0007669"/>
    <property type="project" value="UniProtKB-UniRule"/>
</dbReference>
<evidence type="ECO:0000256" key="2">
    <source>
        <dbReference type="ARBA" id="ARBA00022573"/>
    </source>
</evidence>
<dbReference type="Pfam" id="PF07685">
    <property type="entry name" value="GATase_3"/>
    <property type="match status" value="1"/>
</dbReference>
<dbReference type="EMBL" id="ACJM01000003">
    <property type="protein sequence ID" value="EEG78269.1"/>
    <property type="molecule type" value="Genomic_DNA"/>
</dbReference>
<organism evidence="7 8">
    <name type="scientific">Dethiobacter alkaliphilus AHT 1</name>
    <dbReference type="NCBI Taxonomy" id="555088"/>
    <lineage>
        <taxon>Bacteria</taxon>
        <taxon>Bacillati</taxon>
        <taxon>Bacillota</taxon>
        <taxon>Dethiobacteria</taxon>
        <taxon>Dethiobacterales</taxon>
        <taxon>Dethiobacteraceae</taxon>
        <taxon>Dethiobacter</taxon>
    </lineage>
</organism>
<sequence>MQRKAKAKTIMIQGSASHVGKSALATALCRIFAQDGYRVAPFKSWNMALNSYVTCDGGEIGRAQGEQAEAAGIEATVDMNPILVKPKGQGQAQIIVRGRPHGDVSYAARSQEDYIRFSLQVIARSLDTLRDEYDIIVLEGAGSPAEINLADQDVANMKAAKLAEAPVLLVNDIDRGGALAAAVGTMLLLPQEDQQRIAGFIFNKFRGDKAVLEPGLKVVEERTGRPVLGVVPHIQTNLAEEDGVALERSAYCGESQGKLQICVVRLPHISNFTDFDALAAEEDVELIYVDEPEKLSGADAVILPGTKNSMRDLQFLRQHGLDSAILAACEQKIPVVGICGGYQMLGEKLWDPHGGESGSGAAEATGLGLLAVTTRFYPEKKVVRAEGESRLSFALGEKVSGYEIHMGQSEREPGCSAAFTLSGEGGNDGAVSACGRIWGTYLHGVFDRPGFRRAWLNRLRQSRGWQELGTEALDHRESSFDKLAAEVRRALDMDAIYQLLELPGKKKEDLS</sequence>
<evidence type="ECO:0000256" key="1">
    <source>
        <dbReference type="ARBA" id="ARBA00004953"/>
    </source>
</evidence>
<dbReference type="PROSITE" id="PS51274">
    <property type="entry name" value="GATASE_COBBQ"/>
    <property type="match status" value="1"/>
</dbReference>
<keyword evidence="2 4" id="KW-0169">Cobalamin biosynthesis</keyword>
<keyword evidence="8" id="KW-1185">Reference proteome</keyword>
<evidence type="ECO:0000256" key="4">
    <source>
        <dbReference type="HAMAP-Rule" id="MF_00028"/>
    </source>
</evidence>
<evidence type="ECO:0000313" key="7">
    <source>
        <dbReference type="EMBL" id="EEG78269.1"/>
    </source>
</evidence>
<comment type="caution">
    <text evidence="7">The sequence shown here is derived from an EMBL/GenBank/DDBJ whole genome shotgun (WGS) entry which is preliminary data.</text>
</comment>
<comment type="similarity">
    <text evidence="4">Belongs to the CobB/CobQ family. CobQ subfamily.</text>
</comment>
<dbReference type="InterPro" id="IPR027417">
    <property type="entry name" value="P-loop_NTPase"/>
</dbReference>
<dbReference type="InterPro" id="IPR033949">
    <property type="entry name" value="CobQ_GATase1"/>
</dbReference>
<feature type="active site" description="Nucleophile" evidence="4">
    <location>
        <position position="339"/>
    </location>
</feature>
<feature type="domain" description="CobB/CobQ-like glutamine amidotransferase" evidence="6">
    <location>
        <begin position="260"/>
        <end position="449"/>
    </location>
</feature>
<comment type="pathway">
    <text evidence="1 4">Cofactor biosynthesis; adenosylcobalamin biosynthesis.</text>
</comment>
<dbReference type="HAMAP" id="MF_00028">
    <property type="entry name" value="CobQ"/>
    <property type="match status" value="1"/>
</dbReference>
<dbReference type="CDD" id="cd01750">
    <property type="entry name" value="GATase1_CobQ"/>
    <property type="match status" value="1"/>
</dbReference>
<feature type="active site" evidence="4">
    <location>
        <position position="443"/>
    </location>
</feature>
<keyword evidence="3 4" id="KW-0315">Glutamine amidotransferase</keyword>
<dbReference type="Gene3D" id="3.40.50.300">
    <property type="entry name" value="P-loop containing nucleotide triphosphate hydrolases"/>
    <property type="match status" value="1"/>
</dbReference>
<dbReference type="AlphaFoldDB" id="C0GDX5"/>
<dbReference type="GO" id="GO:0003824">
    <property type="term" value="F:catalytic activity"/>
    <property type="evidence" value="ECO:0007669"/>
    <property type="project" value="InterPro"/>
</dbReference>
<dbReference type="SUPFAM" id="SSF52540">
    <property type="entry name" value="P-loop containing nucleoside triphosphate hydrolases"/>
    <property type="match status" value="1"/>
</dbReference>
<dbReference type="NCBIfam" id="NF001989">
    <property type="entry name" value="PRK00784.1"/>
    <property type="match status" value="1"/>
</dbReference>
<dbReference type="InterPro" id="IPR011698">
    <property type="entry name" value="GATase_3"/>
</dbReference>
<dbReference type="STRING" id="555088.DealDRAFT_0684"/>
<dbReference type="NCBIfam" id="TIGR00313">
    <property type="entry name" value="cobQ"/>
    <property type="match status" value="1"/>
</dbReference>
<dbReference type="SUPFAM" id="SSF52317">
    <property type="entry name" value="Class I glutamine amidotransferase-like"/>
    <property type="match status" value="1"/>
</dbReference>
<dbReference type="Gene3D" id="3.40.50.880">
    <property type="match status" value="1"/>
</dbReference>
<proteinExistence type="inferred from homology"/>
<dbReference type="InterPro" id="IPR029062">
    <property type="entry name" value="Class_I_gatase-like"/>
</dbReference>
<dbReference type="Proteomes" id="UP000006443">
    <property type="component" value="Unassembled WGS sequence"/>
</dbReference>
<dbReference type="RefSeq" id="WP_008514890.1">
    <property type="nucleotide sequence ID" value="NZ_ACJM01000003.1"/>
</dbReference>
<feature type="domain" description="CobQ/CobB/MinD/ParA nucleotide binding" evidence="5">
    <location>
        <begin position="10"/>
        <end position="233"/>
    </location>
</feature>
<dbReference type="GO" id="GO:0009236">
    <property type="term" value="P:cobalamin biosynthetic process"/>
    <property type="evidence" value="ECO:0007669"/>
    <property type="project" value="UniProtKB-UniRule"/>
</dbReference>
<dbReference type="InterPro" id="IPR002586">
    <property type="entry name" value="CobQ/CobB/MinD/ParA_Nub-bd_dom"/>
</dbReference>
<reference evidence="7 8" key="1">
    <citation type="submission" date="2009-02" db="EMBL/GenBank/DDBJ databases">
        <title>Sequencing of the draft genome and assembly of Dethiobacter alkaliphilus AHT 1.</title>
        <authorList>
            <consortium name="US DOE Joint Genome Institute (JGI-PGF)"/>
            <person name="Lucas S."/>
            <person name="Copeland A."/>
            <person name="Lapidus A."/>
            <person name="Glavina del Rio T."/>
            <person name="Dalin E."/>
            <person name="Tice H."/>
            <person name="Bruce D."/>
            <person name="Goodwin L."/>
            <person name="Pitluck S."/>
            <person name="Larimer F."/>
            <person name="Land M.L."/>
            <person name="Hauser L."/>
            <person name="Muyzer G."/>
        </authorList>
    </citation>
    <scope>NUCLEOTIDE SEQUENCE [LARGE SCALE GENOMIC DNA]</scope>
    <source>
        <strain evidence="7 8">AHT 1</strain>
    </source>
</reference>
<dbReference type="eggNOG" id="COG1492">
    <property type="taxonomic scope" value="Bacteria"/>
</dbReference>
<name>C0GDX5_DETAL</name>
<dbReference type="UniPathway" id="UPA00148"/>
<dbReference type="Pfam" id="PF01656">
    <property type="entry name" value="CbiA"/>
    <property type="match status" value="1"/>
</dbReference>
<dbReference type="PANTHER" id="PTHR21343">
    <property type="entry name" value="DETHIOBIOTIN SYNTHETASE"/>
    <property type="match status" value="1"/>
</dbReference>